<name>A0A443R2K6_9ACAR</name>
<feature type="compositionally biased region" description="Basic and acidic residues" evidence="1">
    <location>
        <begin position="429"/>
        <end position="440"/>
    </location>
</feature>
<dbReference type="SUPFAM" id="SSF51182">
    <property type="entry name" value="RmlC-like cupins"/>
    <property type="match status" value="1"/>
</dbReference>
<dbReference type="AlphaFoldDB" id="A0A443R2K6"/>
<evidence type="ECO:0008006" key="4">
    <source>
        <dbReference type="Google" id="ProtNLM"/>
    </source>
</evidence>
<gene>
    <name evidence="2" type="ORF">B4U79_17685</name>
</gene>
<proteinExistence type="predicted"/>
<dbReference type="Proteomes" id="UP000285301">
    <property type="component" value="Unassembled WGS sequence"/>
</dbReference>
<feature type="compositionally biased region" description="Polar residues" evidence="1">
    <location>
        <begin position="507"/>
        <end position="541"/>
    </location>
</feature>
<feature type="region of interest" description="Disordered" evidence="1">
    <location>
        <begin position="912"/>
        <end position="953"/>
    </location>
</feature>
<dbReference type="EMBL" id="NCKU01002473">
    <property type="protein sequence ID" value="RWS09511.1"/>
    <property type="molecule type" value="Genomic_DNA"/>
</dbReference>
<dbReference type="Gene3D" id="2.60.120.10">
    <property type="entry name" value="Jelly Rolls"/>
    <property type="match status" value="1"/>
</dbReference>
<feature type="region of interest" description="Disordered" evidence="1">
    <location>
        <begin position="282"/>
        <end position="306"/>
    </location>
</feature>
<organism evidence="2 3">
    <name type="scientific">Dinothrombium tinctorium</name>
    <dbReference type="NCBI Taxonomy" id="1965070"/>
    <lineage>
        <taxon>Eukaryota</taxon>
        <taxon>Metazoa</taxon>
        <taxon>Ecdysozoa</taxon>
        <taxon>Arthropoda</taxon>
        <taxon>Chelicerata</taxon>
        <taxon>Arachnida</taxon>
        <taxon>Acari</taxon>
        <taxon>Acariformes</taxon>
        <taxon>Trombidiformes</taxon>
        <taxon>Prostigmata</taxon>
        <taxon>Anystina</taxon>
        <taxon>Parasitengona</taxon>
        <taxon>Trombidioidea</taxon>
        <taxon>Trombidiidae</taxon>
        <taxon>Dinothrombium</taxon>
    </lineage>
</organism>
<comment type="caution">
    <text evidence="2">The sequence shown here is derived from an EMBL/GenBank/DDBJ whole genome shotgun (WGS) entry which is preliminary data.</text>
</comment>
<feature type="region of interest" description="Disordered" evidence="1">
    <location>
        <begin position="346"/>
        <end position="390"/>
    </location>
</feature>
<feature type="region of interest" description="Disordered" evidence="1">
    <location>
        <begin position="429"/>
        <end position="459"/>
    </location>
</feature>
<dbReference type="STRING" id="1965070.A0A443R2K6"/>
<feature type="compositionally biased region" description="Basic and acidic residues" evidence="1">
    <location>
        <begin position="742"/>
        <end position="753"/>
    </location>
</feature>
<accession>A0A443R2K6</accession>
<sequence>MKPKRLLVRKVDYELAFDDESVEIDDDKTKSIFDKVLANAKNFRNRRYCSHLLQPIAANEFDVSQESDQDQMSDFLLHEELQNEQHCDEDIVEEEEHGFRNDSPPIKMTSTPSSRKVLKDCNNSVRYSNIARMSVIPFPNQQSSIYRMPPLDPNFYENNCSRRTSKVNSTYSYSNLMSEDISCRRGTLPPHLLMSLCNDSPHASPLNANETAHFKKKNPKRLQSKKSLCETMTQTSGDRVPRSTSRLLETTTQTSVDRSSRHASRLVSTYIQTSDDPALTAREQGVNSRASNTKIESLKSSSSKSLSTMQTVIEPHAEKLQITSERSRKSKIPRRLSQNFDASEKKGMKTPAMNCNQTKSSISSKQVNRTPGELQTQLQSKTTNEPILSTPETARYASNTTSGQIVETFVESAPNFEETESAMNELTEMRDTSNLDDLKKSFTGSRKKSNTSKSQAQDDAADVANIFNTVSIASKTNYRKSIEANSLNDKIELSKSSSYNSSKSHSTAQRTVIDQQGETFKISSDQSAKSKTPRRISQGTNITSDQTDMKTLVIESLLSSSETDKPVDDSTGKNETLCQLPNKEKTPLKTTIIEAVLSTPETARCASNVTLGKHIETLLEPHMSCNEIEPSITDLKKSNIMPNFDNSKNPSDAIIKKLNISNSHSLKDDISMGQTVPSNVESNIDENNENESQTMQSDVEDERDDFENESERGNSNGESNLEDEEVKSKSDVESNFEENFENENKSETNRSDFEITTDDSEKESESGHSDDVNNFDDFENEHGSNLEDSENELESSDVESNFEENDENEKNGETRFSEVEITIDNGEKENESGASENNLNDGENELKTGEVECNIEENGENENKNQGRLNSFSDNAVVEEFPNNGNKNYDEINNILECVECSENAITEAQNVFKKPNIPAPKNRTRKVNKRSRESSPKDSNKTRSLINPTIDLGEEGTRKSKRIRVKPCEFWRGERPIYQIDSESECWSLVGVQKGFKPFEKTYRKSVRKNQKRSEHKNVEHQRNYNDLSIHVPNASEILRENELKIKQLVDMNILKKADNLDWRSAYKLADGSNPTDVEMAFIETDRKRGTGWGLLRMCGLAKKPSCLTGNYSSLYTILHGAVQVEVGDCSPTILKSGSLFEIPPSTSYTFTNLRNDEARFMFILKK</sequence>
<dbReference type="InterPro" id="IPR011051">
    <property type="entry name" value="RmlC_Cupin_sf"/>
</dbReference>
<evidence type="ECO:0000256" key="1">
    <source>
        <dbReference type="SAM" id="MobiDB-lite"/>
    </source>
</evidence>
<feature type="compositionally biased region" description="Polar residues" evidence="1">
    <location>
        <begin position="285"/>
        <end position="295"/>
    </location>
</feature>
<dbReference type="InterPro" id="IPR014710">
    <property type="entry name" value="RmlC-like_jellyroll"/>
</dbReference>
<protein>
    <recommendedName>
        <fullName evidence="4">Mif2/CENP-C cupin domain-containing protein</fullName>
    </recommendedName>
</protein>
<keyword evidence="3" id="KW-1185">Reference proteome</keyword>
<feature type="region of interest" description="Disordered" evidence="1">
    <location>
        <begin position="666"/>
        <end position="845"/>
    </location>
</feature>
<feature type="compositionally biased region" description="Low complexity" evidence="1">
    <location>
        <begin position="496"/>
        <end position="506"/>
    </location>
</feature>
<feature type="region of interest" description="Disordered" evidence="1">
    <location>
        <begin position="496"/>
        <end position="541"/>
    </location>
</feature>
<feature type="compositionally biased region" description="Acidic residues" evidence="1">
    <location>
        <begin position="698"/>
        <end position="708"/>
    </location>
</feature>
<evidence type="ECO:0000313" key="2">
    <source>
        <dbReference type="EMBL" id="RWS09511.1"/>
    </source>
</evidence>
<feature type="compositionally biased region" description="Polar residues" evidence="1">
    <location>
        <begin position="832"/>
        <end position="841"/>
    </location>
</feature>
<evidence type="ECO:0000313" key="3">
    <source>
        <dbReference type="Proteomes" id="UP000285301"/>
    </source>
</evidence>
<reference evidence="2 3" key="1">
    <citation type="journal article" date="2018" name="Gigascience">
        <title>Genomes of trombidid mites reveal novel predicted allergens and laterally-transferred genes associated with secondary metabolism.</title>
        <authorList>
            <person name="Dong X."/>
            <person name="Chaisiri K."/>
            <person name="Xia D."/>
            <person name="Armstrong S.D."/>
            <person name="Fang Y."/>
            <person name="Donnelly M.J."/>
            <person name="Kadowaki T."/>
            <person name="McGarry J.W."/>
            <person name="Darby A.C."/>
            <person name="Makepeace B.L."/>
        </authorList>
    </citation>
    <scope>NUCLEOTIDE SEQUENCE [LARGE SCALE GENOMIC DNA]</scope>
    <source>
        <strain evidence="2">UoL-WK</strain>
    </source>
</reference>
<feature type="region of interest" description="Disordered" evidence="1">
    <location>
        <begin position="96"/>
        <end position="115"/>
    </location>
</feature>
<feature type="compositionally biased region" description="Acidic residues" evidence="1">
    <location>
        <begin position="787"/>
        <end position="807"/>
    </location>
</feature>
<dbReference type="OrthoDB" id="1939643at2759"/>
<feature type="compositionally biased region" description="Basic and acidic residues" evidence="1">
    <location>
        <begin position="808"/>
        <end position="818"/>
    </location>
</feature>
<feature type="compositionally biased region" description="Basic and acidic residues" evidence="1">
    <location>
        <begin position="931"/>
        <end position="942"/>
    </location>
</feature>
<feature type="compositionally biased region" description="Polar residues" evidence="1">
    <location>
        <begin position="353"/>
        <end position="390"/>
    </location>
</feature>